<protein>
    <submittedName>
        <fullName evidence="2">Uncharacterized protein</fullName>
    </submittedName>
</protein>
<organism evidence="2 3">
    <name type="scientific">Ridgeia piscesae</name>
    <name type="common">Tubeworm</name>
    <dbReference type="NCBI Taxonomy" id="27915"/>
    <lineage>
        <taxon>Eukaryota</taxon>
        <taxon>Metazoa</taxon>
        <taxon>Spiralia</taxon>
        <taxon>Lophotrochozoa</taxon>
        <taxon>Annelida</taxon>
        <taxon>Polychaeta</taxon>
        <taxon>Sedentaria</taxon>
        <taxon>Canalipalpata</taxon>
        <taxon>Sabellida</taxon>
        <taxon>Siboglinidae</taxon>
        <taxon>Ridgeia</taxon>
    </lineage>
</organism>
<reference evidence="2" key="1">
    <citation type="journal article" date="2023" name="Mol. Biol. Evol.">
        <title>Third-Generation Sequencing Reveals the Adaptive Role of the Epigenome in Three Deep-Sea Polychaetes.</title>
        <authorList>
            <person name="Perez M."/>
            <person name="Aroh O."/>
            <person name="Sun Y."/>
            <person name="Lan Y."/>
            <person name="Juniper S.K."/>
            <person name="Young C.R."/>
            <person name="Angers B."/>
            <person name="Qian P.Y."/>
        </authorList>
    </citation>
    <scope>NUCLEOTIDE SEQUENCE</scope>
    <source>
        <strain evidence="2">R07B-5</strain>
    </source>
</reference>
<evidence type="ECO:0000313" key="2">
    <source>
        <dbReference type="EMBL" id="KAK2163832.1"/>
    </source>
</evidence>
<keyword evidence="1" id="KW-0472">Membrane</keyword>
<proteinExistence type="predicted"/>
<keyword evidence="1" id="KW-0812">Transmembrane</keyword>
<dbReference type="Proteomes" id="UP001209878">
    <property type="component" value="Unassembled WGS sequence"/>
</dbReference>
<feature type="transmembrane region" description="Helical" evidence="1">
    <location>
        <begin position="40"/>
        <end position="64"/>
    </location>
</feature>
<evidence type="ECO:0000256" key="1">
    <source>
        <dbReference type="SAM" id="Phobius"/>
    </source>
</evidence>
<dbReference type="EMBL" id="JAODUO010001444">
    <property type="protein sequence ID" value="KAK2163832.1"/>
    <property type="molecule type" value="Genomic_DNA"/>
</dbReference>
<accession>A0AAD9K308</accession>
<name>A0AAD9K308_RIDPI</name>
<dbReference type="AlphaFoldDB" id="A0AAD9K308"/>
<comment type="caution">
    <text evidence="2">The sequence shown here is derived from an EMBL/GenBank/DDBJ whole genome shotgun (WGS) entry which is preliminary data.</text>
</comment>
<keyword evidence="1" id="KW-1133">Transmembrane helix</keyword>
<evidence type="ECO:0000313" key="3">
    <source>
        <dbReference type="Proteomes" id="UP001209878"/>
    </source>
</evidence>
<keyword evidence="3" id="KW-1185">Reference proteome</keyword>
<gene>
    <name evidence="2" type="ORF">NP493_1444g01016</name>
</gene>
<sequence length="96" mass="10815">MREATPKRLRRARVHFSPAARRELQVSKNQYPDYKERSRVAALIGIIAVTQLTLLLLDLAVAVYREIFQHLESPASILRPALQSVTMVTCTGVLIS</sequence>